<dbReference type="Proteomes" id="UP000076727">
    <property type="component" value="Unassembled WGS sequence"/>
</dbReference>
<dbReference type="AlphaFoldDB" id="A0A165PL42"/>
<organism evidence="1 2">
    <name type="scientific">Daedalea quercina L-15889</name>
    <dbReference type="NCBI Taxonomy" id="1314783"/>
    <lineage>
        <taxon>Eukaryota</taxon>
        <taxon>Fungi</taxon>
        <taxon>Dikarya</taxon>
        <taxon>Basidiomycota</taxon>
        <taxon>Agaricomycotina</taxon>
        <taxon>Agaricomycetes</taxon>
        <taxon>Polyporales</taxon>
        <taxon>Fomitopsis</taxon>
    </lineage>
</organism>
<dbReference type="EMBL" id="KV429067">
    <property type="protein sequence ID" value="KZT68338.1"/>
    <property type="molecule type" value="Genomic_DNA"/>
</dbReference>
<accession>A0A165PL42</accession>
<gene>
    <name evidence="1" type="ORF">DAEQUDRAFT_766343</name>
</gene>
<proteinExistence type="predicted"/>
<evidence type="ECO:0000313" key="2">
    <source>
        <dbReference type="Proteomes" id="UP000076727"/>
    </source>
</evidence>
<sequence>MFTLIVVILRVARRFREVGYENEDIKVIRLNADVNIERNLTARVWRRIKLPLELPIRVALYKRLEREAADVIIARKALVKKTYDGYRRTLSPMDSVRLPPPELVYVMPAFRSLIYSNLDAPLDQATCDNVGRQLPEHLLSVTISSIA</sequence>
<dbReference type="OrthoDB" id="2751668at2759"/>
<reference evidence="1 2" key="1">
    <citation type="journal article" date="2016" name="Mol. Biol. Evol.">
        <title>Comparative Genomics of Early-Diverging Mushroom-Forming Fungi Provides Insights into the Origins of Lignocellulose Decay Capabilities.</title>
        <authorList>
            <person name="Nagy L.G."/>
            <person name="Riley R."/>
            <person name="Tritt A."/>
            <person name="Adam C."/>
            <person name="Daum C."/>
            <person name="Floudas D."/>
            <person name="Sun H."/>
            <person name="Yadav J.S."/>
            <person name="Pangilinan J."/>
            <person name="Larsson K.H."/>
            <person name="Matsuura K."/>
            <person name="Barry K."/>
            <person name="Labutti K."/>
            <person name="Kuo R."/>
            <person name="Ohm R.A."/>
            <person name="Bhattacharya S.S."/>
            <person name="Shirouzu T."/>
            <person name="Yoshinaga Y."/>
            <person name="Martin F.M."/>
            <person name="Grigoriev I.V."/>
            <person name="Hibbett D.S."/>
        </authorList>
    </citation>
    <scope>NUCLEOTIDE SEQUENCE [LARGE SCALE GENOMIC DNA]</scope>
    <source>
        <strain evidence="1 2">L-15889</strain>
    </source>
</reference>
<dbReference type="STRING" id="1314783.A0A165PL42"/>
<name>A0A165PL42_9APHY</name>
<protein>
    <submittedName>
        <fullName evidence="1">Uncharacterized protein</fullName>
    </submittedName>
</protein>
<evidence type="ECO:0000313" key="1">
    <source>
        <dbReference type="EMBL" id="KZT68338.1"/>
    </source>
</evidence>
<keyword evidence="2" id="KW-1185">Reference proteome</keyword>